<dbReference type="Proteomes" id="UP001318040">
    <property type="component" value="Chromosome 25"/>
</dbReference>
<dbReference type="FunFam" id="2.20.100.10:FF:000005">
    <property type="entry name" value="ADAM metallopeptidase with thrombospondin type 1 motif 9"/>
    <property type="match status" value="1"/>
</dbReference>
<feature type="disulfide bond" evidence="17">
    <location>
        <begin position="611"/>
        <end position="622"/>
    </location>
</feature>
<feature type="disulfide bond" evidence="17">
    <location>
        <begin position="415"/>
        <end position="466"/>
    </location>
</feature>
<keyword evidence="16" id="KW-0106">Calcium</keyword>
<evidence type="ECO:0000256" key="14">
    <source>
        <dbReference type="ARBA" id="ARBA00023180"/>
    </source>
</evidence>
<evidence type="ECO:0000256" key="4">
    <source>
        <dbReference type="ARBA" id="ARBA00022670"/>
    </source>
</evidence>
<dbReference type="PROSITE" id="PS50215">
    <property type="entry name" value="ADAM_MEPRO"/>
    <property type="match status" value="1"/>
</dbReference>
<keyword evidence="9" id="KW-0378">Hydrolase</keyword>
<dbReference type="InterPro" id="IPR001590">
    <property type="entry name" value="Peptidase_M12B"/>
</dbReference>
<keyword evidence="22" id="KW-1185">Reference proteome</keyword>
<dbReference type="CDD" id="cd04273">
    <property type="entry name" value="ZnMc_ADAMTS_like"/>
    <property type="match status" value="1"/>
</dbReference>
<feature type="region of interest" description="Disordered" evidence="19">
    <location>
        <begin position="245"/>
        <end position="338"/>
    </location>
</feature>
<dbReference type="InterPro" id="IPR013273">
    <property type="entry name" value="ADAMTS/ADAMTS-like"/>
</dbReference>
<dbReference type="PROSITE" id="PS50092">
    <property type="entry name" value="TSP1"/>
    <property type="match status" value="5"/>
</dbReference>
<evidence type="ECO:0000256" key="20">
    <source>
        <dbReference type="SAM" id="Phobius"/>
    </source>
</evidence>
<comment type="subcellular location">
    <subcellularLocation>
        <location evidence="1">Secreted</location>
        <location evidence="1">Extracellular space</location>
        <location evidence="1">Extracellular matrix</location>
    </subcellularLocation>
</comment>
<keyword evidence="10 16" id="KW-0862">Zinc</keyword>
<dbReference type="Pfam" id="PF19030">
    <property type="entry name" value="TSP1_ADAMTS"/>
    <property type="match status" value="3"/>
</dbReference>
<feature type="region of interest" description="Disordered" evidence="19">
    <location>
        <begin position="1070"/>
        <end position="1143"/>
    </location>
</feature>
<evidence type="ECO:0000256" key="9">
    <source>
        <dbReference type="ARBA" id="ARBA00022801"/>
    </source>
</evidence>
<evidence type="ECO:0000256" key="18">
    <source>
        <dbReference type="PROSITE-ProRule" id="PRU00276"/>
    </source>
</evidence>
<dbReference type="Gene3D" id="3.40.390.10">
    <property type="entry name" value="Collagenase (Catalytic Domain)"/>
    <property type="match status" value="1"/>
</dbReference>
<dbReference type="Gene3D" id="3.40.1620.60">
    <property type="match status" value="1"/>
</dbReference>
<feature type="compositionally biased region" description="Basic and acidic residues" evidence="19">
    <location>
        <begin position="261"/>
        <end position="280"/>
    </location>
</feature>
<dbReference type="InterPro" id="IPR010294">
    <property type="entry name" value="ADAMTS_spacer1"/>
</dbReference>
<organism evidence="22 23">
    <name type="scientific">Petromyzon marinus</name>
    <name type="common">Sea lamprey</name>
    <dbReference type="NCBI Taxonomy" id="7757"/>
    <lineage>
        <taxon>Eukaryota</taxon>
        <taxon>Metazoa</taxon>
        <taxon>Chordata</taxon>
        <taxon>Craniata</taxon>
        <taxon>Vertebrata</taxon>
        <taxon>Cyclostomata</taxon>
        <taxon>Hyperoartia</taxon>
        <taxon>Petromyzontiformes</taxon>
        <taxon>Petromyzontidae</taxon>
        <taxon>Petromyzon</taxon>
    </lineage>
</organism>
<feature type="disulfide bond" evidence="17">
    <location>
        <begin position="441"/>
        <end position="448"/>
    </location>
</feature>
<evidence type="ECO:0000256" key="19">
    <source>
        <dbReference type="SAM" id="MobiDB-lite"/>
    </source>
</evidence>
<dbReference type="InterPro" id="IPR036383">
    <property type="entry name" value="TSP1_rpt_sf"/>
</dbReference>
<evidence type="ECO:0000256" key="8">
    <source>
        <dbReference type="ARBA" id="ARBA00022737"/>
    </source>
</evidence>
<feature type="compositionally biased region" description="Pro residues" evidence="19">
    <location>
        <begin position="1119"/>
        <end position="1140"/>
    </location>
</feature>
<evidence type="ECO:0000259" key="21">
    <source>
        <dbReference type="PROSITE" id="PS50215"/>
    </source>
</evidence>
<feature type="binding site" evidence="16">
    <location>
        <position position="342"/>
    </location>
    <ligand>
        <name>Ca(2+)</name>
        <dbReference type="ChEBI" id="CHEBI:29108"/>
        <label>1</label>
    </ligand>
</feature>
<keyword evidence="3" id="KW-0272">Extracellular matrix</keyword>
<dbReference type="InterPro" id="IPR000884">
    <property type="entry name" value="TSP1_rpt"/>
</dbReference>
<dbReference type="InterPro" id="IPR041645">
    <property type="entry name" value="ADAMTS_CR_2"/>
</dbReference>
<dbReference type="GO" id="GO:0004222">
    <property type="term" value="F:metalloendopeptidase activity"/>
    <property type="evidence" value="ECO:0007669"/>
    <property type="project" value="InterPro"/>
</dbReference>
<dbReference type="InterPro" id="IPR045371">
    <property type="entry name" value="ADAMTS_CR_3"/>
</dbReference>
<feature type="disulfide bond" evidence="17">
    <location>
        <begin position="499"/>
        <end position="523"/>
    </location>
</feature>
<evidence type="ECO:0000256" key="5">
    <source>
        <dbReference type="ARBA" id="ARBA00022685"/>
    </source>
</evidence>
<feature type="binding site" evidence="16 18">
    <location>
        <position position="492"/>
    </location>
    <ligand>
        <name>Zn(2+)</name>
        <dbReference type="ChEBI" id="CHEBI:29105"/>
        <note>catalytic</note>
    </ligand>
</feature>
<evidence type="ECO:0000313" key="22">
    <source>
        <dbReference type="Proteomes" id="UP001318040"/>
    </source>
</evidence>
<keyword evidence="4" id="KW-0645">Protease</keyword>
<gene>
    <name evidence="23" type="primary">LOC116945893</name>
</gene>
<dbReference type="InterPro" id="IPR006586">
    <property type="entry name" value="ADAM_Cys-rich"/>
</dbReference>
<keyword evidence="8" id="KW-0677">Repeat</keyword>
<feature type="binding site" evidence="16 18">
    <location>
        <position position="482"/>
    </location>
    <ligand>
        <name>Zn(2+)</name>
        <dbReference type="ChEBI" id="CHEBI:29105"/>
        <note>catalytic</note>
    </ligand>
</feature>
<keyword evidence="7" id="KW-0732">Signal</keyword>
<keyword evidence="12" id="KW-0865">Zymogen</keyword>
<dbReference type="Pfam" id="PF00090">
    <property type="entry name" value="TSP_1"/>
    <property type="match status" value="2"/>
</dbReference>
<evidence type="ECO:0000256" key="1">
    <source>
        <dbReference type="ARBA" id="ARBA00004498"/>
    </source>
</evidence>
<feature type="binding site" evidence="16 18">
    <location>
        <position position="486"/>
    </location>
    <ligand>
        <name>Zn(2+)</name>
        <dbReference type="ChEBI" id="CHEBI:29105"/>
        <note>catalytic</note>
    </ligand>
</feature>
<dbReference type="FunFam" id="3.40.390.10:FF:000001">
    <property type="entry name" value="A disintegrin and metalloproteinase with thrombospondin motifs 1"/>
    <property type="match status" value="1"/>
</dbReference>
<feature type="binding site" evidence="16">
    <location>
        <position position="430"/>
    </location>
    <ligand>
        <name>Ca(2+)</name>
        <dbReference type="ChEBI" id="CHEBI:29108"/>
        <label>1</label>
    </ligand>
</feature>
<protein>
    <submittedName>
        <fullName evidence="23">A disintegrin and metalloproteinase with thrombospondin motifs 18-like isoform X1</fullName>
    </submittedName>
</protein>
<dbReference type="Pfam" id="PF19236">
    <property type="entry name" value="ADAMTS_CR_3"/>
    <property type="match status" value="1"/>
</dbReference>
<evidence type="ECO:0000256" key="6">
    <source>
        <dbReference type="ARBA" id="ARBA00022723"/>
    </source>
</evidence>
<dbReference type="SMART" id="SM00608">
    <property type="entry name" value="ACR"/>
    <property type="match status" value="1"/>
</dbReference>
<feature type="binding site" evidence="16">
    <location>
        <position position="542"/>
    </location>
    <ligand>
        <name>Ca(2+)</name>
        <dbReference type="ChEBI" id="CHEBI:29108"/>
        <label>2</label>
    </ligand>
</feature>
<evidence type="ECO:0000256" key="3">
    <source>
        <dbReference type="ARBA" id="ARBA00022530"/>
    </source>
</evidence>
<name>A0AAJ7TGY1_PETMA</name>
<sequence length="1293" mass="138714">MGTSDQRDHQPIPEASCITSARLPRHALLLVLMMLLLLPLLVALWQAYGTNAQTTGSKDTDVGSHPSHSNEDFLADESLGLGTDYELVHPVEVDADGSVLDPSSGRQKRSLGTSGGEVLLRYRLLGSGQDLSLELEPSPWLLAPGFTVTVLGDGSSSSSSGAAVRRVDVSPAQRSCHYQGRLRGMEGSSVAVSTCDGLSGLIRTSTGEYFISPLPDHLARKHNISRPAAAAAAPPHVLYRRAAERRMSATGRRRAGGGPRDAGDDGGDGRKRHYCGEARKKSSPSMSPSLDPAFRVRPDEYPRPTTAAAAAAAGRQRRGARSRRSPARSGGGGGGGKELTVETLVVADKRMLQRHTADNVTTYILTVLNMVSTLFKDGTIGSKINMVVVGLILLEEDQPGLVISHHADQTLSSFCQWQAGVSGRNGARHDHAILLTGLDICSWQNKPCDTLGFAPISGMCSKYRSCTVNEDSGLGVAFTIAHESGHNFGMIHDGEGNACKKTEGSIMSPTLAGNNGVFTWSDCSRQYLHRFLNSPQAACLADKPKTSVPFRFPEELPGQLYDGDTQCRWLFGTVARMCSEGKRDVCKALWCHRDGRHCETKFLPAAEGTACGSNMWCRRGECVRHGEEGPRAVPGNWAPWAGWSECSRTCGGGVTRRERVCSDPRPAYGGGYCEGPGRMYRMCNVDACPTSSPAFRAQQCAEYNSKPFRGWLYKWKPYTKVDEQDICKLYCMAEDFDFFFALASKVKDGTPCAEGSTDICVDGVCEEVGCDQTLGSGAALDACGVCNGDNSSCQVFRGHYTAQHHADEYHTVVVVPPGARWIRVFELSISSSLLAVRTASSRHQGPPASSTSSSSSGYYLNGARIATWPGRLRFAGVTFDYKRPYNRPESLSSPGPTNQTLVFEVLIQGRNPGIGWEYTLPKDSDGPGTAGKPSGRKHSHAWALSRSECSATCGGGQLQTRGVCLRDRRTQVNGSFCDARQKPATTTHTCNHNPCPASWSAGEWSACSVKCGGGQQTRAVACVRAGASGTLPADDSACPAPAPAKTRACNPQDCPPAWVMGSWSQCSATCGPGVQRRSVSCGERDAGGALRESPSRRCRQLPKPPASTERPCRLASCPAAPPPPPRPPPPPPPPPRPPAALPRALPRPAERQKLAAPLGASADKAVTSNAIPQWDSATWSQCTVSCGGGVQTRAVRCASQGHPAHGCLPHLRPPMSAACNTHFCPHDASLPNTGVAVELNRRTLLVQRARNHQRIVALLSSVAIKIKKVFKTKLLTFYEVRPTELYTWRPGHN</sequence>
<feature type="disulfide bond" evidence="17">
    <location>
        <begin position="661"/>
        <end position="673"/>
    </location>
</feature>
<reference evidence="23" key="1">
    <citation type="submission" date="2025-08" db="UniProtKB">
        <authorList>
            <consortium name="RefSeq"/>
        </authorList>
    </citation>
    <scope>IDENTIFICATION</scope>
    <source>
        <tissue evidence="23">Sperm</tissue>
    </source>
</reference>
<evidence type="ECO:0000256" key="15">
    <source>
        <dbReference type="PIRSR" id="PIRSR613273-1"/>
    </source>
</evidence>
<feature type="active site" evidence="15 18">
    <location>
        <position position="483"/>
    </location>
</feature>
<keyword evidence="20" id="KW-1133">Transmembrane helix</keyword>
<proteinExistence type="predicted"/>
<feature type="disulfide bond" evidence="17">
    <location>
        <begin position="650"/>
        <end position="688"/>
    </location>
</feature>
<dbReference type="Pfam" id="PF05986">
    <property type="entry name" value="ADAMTS_spacer1"/>
    <property type="match status" value="1"/>
</dbReference>
<evidence type="ECO:0000256" key="7">
    <source>
        <dbReference type="ARBA" id="ARBA00022729"/>
    </source>
</evidence>
<comment type="caution">
    <text evidence="18">Lacks conserved residue(s) required for the propagation of feature annotation.</text>
</comment>
<feature type="disulfide bond" evidence="17">
    <location>
        <begin position="586"/>
        <end position="617"/>
    </location>
</feature>
<evidence type="ECO:0000256" key="10">
    <source>
        <dbReference type="ARBA" id="ARBA00022833"/>
    </source>
</evidence>
<dbReference type="Gene3D" id="2.20.100.10">
    <property type="entry name" value="Thrombospondin type-1 (TSP1) repeat"/>
    <property type="match status" value="5"/>
</dbReference>
<dbReference type="Gene3D" id="2.60.120.830">
    <property type="match status" value="1"/>
</dbReference>
<keyword evidence="5" id="KW-0165">Cleavage on pair of basic residues</keyword>
<dbReference type="PANTHER" id="PTHR13723">
    <property type="entry name" value="ADAMTS A DISINTEGRIN AND METALLOPROTEASE WITH THROMBOSPONDIN MOTIFS PROTEASE"/>
    <property type="match status" value="1"/>
</dbReference>
<accession>A0AAJ7TGY1</accession>
<feature type="disulfide bond" evidence="17">
    <location>
        <begin position="460"/>
        <end position="539"/>
    </location>
</feature>
<feature type="disulfide bond" evidence="17">
    <location>
        <begin position="567"/>
        <end position="591"/>
    </location>
</feature>
<dbReference type="KEGG" id="pmrn:116945893"/>
<keyword evidence="6 16" id="KW-0479">Metal-binding</keyword>
<dbReference type="GO" id="GO:0030198">
    <property type="term" value="P:extracellular matrix organization"/>
    <property type="evidence" value="ECO:0007669"/>
    <property type="project" value="InterPro"/>
</dbReference>
<evidence type="ECO:0000256" key="11">
    <source>
        <dbReference type="ARBA" id="ARBA00023049"/>
    </source>
</evidence>
<dbReference type="RefSeq" id="XP_032816438.1">
    <property type="nucleotide sequence ID" value="XM_032960547.1"/>
</dbReference>
<comment type="cofactor">
    <cofactor evidence="16">
        <name>Zn(2+)</name>
        <dbReference type="ChEBI" id="CHEBI:29105"/>
    </cofactor>
    <text evidence="16">Binds 1 zinc ion per subunit.</text>
</comment>
<keyword evidence="20" id="KW-0812">Transmembrane</keyword>
<dbReference type="FunFam" id="2.20.100.10:FF:000001">
    <property type="entry name" value="semaphorin-5A isoform X1"/>
    <property type="match status" value="1"/>
</dbReference>
<dbReference type="Pfam" id="PF17771">
    <property type="entry name" value="ADAMTS_CR_2"/>
    <property type="match status" value="1"/>
</dbReference>
<feature type="disulfide bond" evidence="17">
    <location>
        <begin position="646"/>
        <end position="683"/>
    </location>
</feature>
<evidence type="ECO:0000256" key="17">
    <source>
        <dbReference type="PIRSR" id="PIRSR613273-3"/>
    </source>
</evidence>
<dbReference type="GO" id="GO:0046872">
    <property type="term" value="F:metal ion binding"/>
    <property type="evidence" value="ECO:0007669"/>
    <property type="project" value="UniProtKB-KW"/>
</dbReference>
<keyword evidence="20" id="KW-0472">Membrane</keyword>
<dbReference type="GO" id="GO:0006508">
    <property type="term" value="P:proteolysis"/>
    <property type="evidence" value="ECO:0007669"/>
    <property type="project" value="UniProtKB-KW"/>
</dbReference>
<feature type="region of interest" description="Disordered" evidence="19">
    <location>
        <begin position="54"/>
        <end position="74"/>
    </location>
</feature>
<dbReference type="GO" id="GO:0031012">
    <property type="term" value="C:extracellular matrix"/>
    <property type="evidence" value="ECO:0007669"/>
    <property type="project" value="TreeGrafter"/>
</dbReference>
<feature type="binding site" evidence="16">
    <location>
        <position position="539"/>
    </location>
    <ligand>
        <name>Ca(2+)</name>
        <dbReference type="ChEBI" id="CHEBI:29108"/>
        <label>1</label>
    </ligand>
</feature>
<feature type="binding site" evidence="16">
    <location>
        <position position="542"/>
    </location>
    <ligand>
        <name>Ca(2+)</name>
        <dbReference type="ChEBI" id="CHEBI:29108"/>
        <label>1</label>
    </ligand>
</feature>
<keyword evidence="13 17" id="KW-1015">Disulfide bond</keyword>
<dbReference type="InterPro" id="IPR050439">
    <property type="entry name" value="ADAMTS_ADAMTS-like"/>
</dbReference>
<dbReference type="Pfam" id="PF01562">
    <property type="entry name" value="Pep_M12B_propep"/>
    <property type="match status" value="1"/>
</dbReference>
<feature type="compositionally biased region" description="Basic residues" evidence="19">
    <location>
        <begin position="315"/>
        <end position="326"/>
    </location>
</feature>
<evidence type="ECO:0000256" key="16">
    <source>
        <dbReference type="PIRSR" id="PIRSR613273-2"/>
    </source>
</evidence>
<keyword evidence="2" id="KW-0964">Secreted</keyword>
<keyword evidence="14" id="KW-0325">Glycoprotein</keyword>
<dbReference type="InterPro" id="IPR024079">
    <property type="entry name" value="MetalloPept_cat_dom_sf"/>
</dbReference>
<evidence type="ECO:0000256" key="2">
    <source>
        <dbReference type="ARBA" id="ARBA00022525"/>
    </source>
</evidence>
<keyword evidence="11" id="KW-0482">Metalloprotease</keyword>
<dbReference type="PRINTS" id="PR01857">
    <property type="entry name" value="ADAMTSFAMILY"/>
</dbReference>
<feature type="disulfide bond" evidence="17">
    <location>
        <begin position="578"/>
        <end position="598"/>
    </location>
</feature>
<dbReference type="PANTHER" id="PTHR13723:SF293">
    <property type="entry name" value="A DISINTEGRIN AND METALLOPROTEINASE WITH THROMBOSPONDIN MOTIFS 18"/>
    <property type="match status" value="1"/>
</dbReference>
<feature type="binding site" evidence="16">
    <location>
        <position position="342"/>
    </location>
    <ligand>
        <name>Ca(2+)</name>
        <dbReference type="ChEBI" id="CHEBI:29108"/>
        <label>2</label>
    </ligand>
</feature>
<dbReference type="SUPFAM" id="SSF82895">
    <property type="entry name" value="TSP-1 type 1 repeat"/>
    <property type="match status" value="5"/>
</dbReference>
<dbReference type="Pfam" id="PF01421">
    <property type="entry name" value="Reprolysin"/>
    <property type="match status" value="1"/>
</dbReference>
<evidence type="ECO:0000256" key="13">
    <source>
        <dbReference type="ARBA" id="ARBA00023157"/>
    </source>
</evidence>
<dbReference type="SUPFAM" id="SSF55486">
    <property type="entry name" value="Metalloproteases ('zincins'), catalytic domain"/>
    <property type="match status" value="1"/>
</dbReference>
<evidence type="ECO:0000256" key="12">
    <source>
        <dbReference type="ARBA" id="ARBA00023145"/>
    </source>
</evidence>
<evidence type="ECO:0000313" key="23">
    <source>
        <dbReference type="RefSeq" id="XP_032816438.1"/>
    </source>
</evidence>
<dbReference type="SMART" id="SM00209">
    <property type="entry name" value="TSP1"/>
    <property type="match status" value="5"/>
</dbReference>
<feature type="transmembrane region" description="Helical" evidence="20">
    <location>
        <begin position="27"/>
        <end position="48"/>
    </location>
</feature>
<feature type="domain" description="Peptidase M12B" evidence="21">
    <location>
        <begin position="339"/>
        <end position="544"/>
    </location>
</feature>
<dbReference type="InterPro" id="IPR002870">
    <property type="entry name" value="Peptidase_M12B_N"/>
</dbReference>